<proteinExistence type="predicted"/>
<dbReference type="Gramene" id="Mp1g18660.1">
    <property type="protein sequence ID" value="Mp1g18660.1.cds"/>
    <property type="gene ID" value="Mp1g18660"/>
</dbReference>
<dbReference type="EMBL" id="KZ772964">
    <property type="protein sequence ID" value="PTQ26918.1"/>
    <property type="molecule type" value="Genomic_DNA"/>
</dbReference>
<evidence type="ECO:0000256" key="1">
    <source>
        <dbReference type="SAM" id="MobiDB-lite"/>
    </source>
</evidence>
<gene>
    <name evidence="2" type="ORF">MARPO_0267s0001</name>
</gene>
<reference evidence="3" key="1">
    <citation type="journal article" date="2017" name="Cell">
        <title>Insights into land plant evolution garnered from the Marchantia polymorpha genome.</title>
        <authorList>
            <person name="Bowman J.L."/>
            <person name="Kohchi T."/>
            <person name="Yamato K.T."/>
            <person name="Jenkins J."/>
            <person name="Shu S."/>
            <person name="Ishizaki K."/>
            <person name="Yamaoka S."/>
            <person name="Nishihama R."/>
            <person name="Nakamura Y."/>
            <person name="Berger F."/>
            <person name="Adam C."/>
            <person name="Aki S.S."/>
            <person name="Althoff F."/>
            <person name="Araki T."/>
            <person name="Arteaga-Vazquez M.A."/>
            <person name="Balasubrmanian S."/>
            <person name="Barry K."/>
            <person name="Bauer D."/>
            <person name="Boehm C.R."/>
            <person name="Briginshaw L."/>
            <person name="Caballero-Perez J."/>
            <person name="Catarino B."/>
            <person name="Chen F."/>
            <person name="Chiyoda S."/>
            <person name="Chovatia M."/>
            <person name="Davies K.M."/>
            <person name="Delmans M."/>
            <person name="Demura T."/>
            <person name="Dierschke T."/>
            <person name="Dolan L."/>
            <person name="Dorantes-Acosta A.E."/>
            <person name="Eklund D.M."/>
            <person name="Florent S.N."/>
            <person name="Flores-Sandoval E."/>
            <person name="Fujiyama A."/>
            <person name="Fukuzawa H."/>
            <person name="Galik B."/>
            <person name="Grimanelli D."/>
            <person name="Grimwood J."/>
            <person name="Grossniklaus U."/>
            <person name="Hamada T."/>
            <person name="Haseloff J."/>
            <person name="Hetherington A.J."/>
            <person name="Higo A."/>
            <person name="Hirakawa Y."/>
            <person name="Hundley H.N."/>
            <person name="Ikeda Y."/>
            <person name="Inoue K."/>
            <person name="Inoue S.I."/>
            <person name="Ishida S."/>
            <person name="Jia Q."/>
            <person name="Kakita M."/>
            <person name="Kanazawa T."/>
            <person name="Kawai Y."/>
            <person name="Kawashima T."/>
            <person name="Kennedy M."/>
            <person name="Kinose K."/>
            <person name="Kinoshita T."/>
            <person name="Kohara Y."/>
            <person name="Koide E."/>
            <person name="Komatsu K."/>
            <person name="Kopischke S."/>
            <person name="Kubo M."/>
            <person name="Kyozuka J."/>
            <person name="Lagercrantz U."/>
            <person name="Lin S.S."/>
            <person name="Lindquist E."/>
            <person name="Lipzen A.M."/>
            <person name="Lu C.W."/>
            <person name="De Luna E."/>
            <person name="Martienssen R.A."/>
            <person name="Minamino N."/>
            <person name="Mizutani M."/>
            <person name="Mizutani M."/>
            <person name="Mochizuki N."/>
            <person name="Monte I."/>
            <person name="Mosher R."/>
            <person name="Nagasaki H."/>
            <person name="Nakagami H."/>
            <person name="Naramoto S."/>
            <person name="Nishitani K."/>
            <person name="Ohtani M."/>
            <person name="Okamoto T."/>
            <person name="Okumura M."/>
            <person name="Phillips J."/>
            <person name="Pollak B."/>
            <person name="Reinders A."/>
            <person name="Rovekamp M."/>
            <person name="Sano R."/>
            <person name="Sawa S."/>
            <person name="Schmid M.W."/>
            <person name="Shirakawa M."/>
            <person name="Solano R."/>
            <person name="Spunde A."/>
            <person name="Suetsugu N."/>
            <person name="Sugano S."/>
            <person name="Sugiyama A."/>
            <person name="Sun R."/>
            <person name="Suzuki Y."/>
            <person name="Takenaka M."/>
            <person name="Takezawa D."/>
            <person name="Tomogane H."/>
            <person name="Tsuzuki M."/>
            <person name="Ueda T."/>
            <person name="Umeda M."/>
            <person name="Ward J.M."/>
            <person name="Watanabe Y."/>
            <person name="Yazaki K."/>
            <person name="Yokoyama R."/>
            <person name="Yoshitake Y."/>
            <person name="Yotsui I."/>
            <person name="Zachgo S."/>
            <person name="Schmutz J."/>
        </authorList>
    </citation>
    <scope>NUCLEOTIDE SEQUENCE [LARGE SCALE GENOMIC DNA]</scope>
    <source>
        <strain evidence="3">Tak-1</strain>
    </source>
</reference>
<evidence type="ECO:0000313" key="2">
    <source>
        <dbReference type="EMBL" id="PTQ26918.1"/>
    </source>
</evidence>
<dbReference type="Proteomes" id="UP000244005">
    <property type="component" value="Unassembled WGS sequence"/>
</dbReference>
<feature type="compositionally biased region" description="Basic and acidic residues" evidence="1">
    <location>
        <begin position="179"/>
        <end position="195"/>
    </location>
</feature>
<feature type="region of interest" description="Disordered" evidence="1">
    <location>
        <begin position="166"/>
        <end position="216"/>
    </location>
</feature>
<protein>
    <submittedName>
        <fullName evidence="2">Uncharacterized protein</fullName>
    </submittedName>
</protein>
<dbReference type="OMA" id="RSHSIWI"/>
<evidence type="ECO:0000313" key="3">
    <source>
        <dbReference type="Proteomes" id="UP000244005"/>
    </source>
</evidence>
<dbReference type="OrthoDB" id="1937598at2759"/>
<accession>A0A2R6VZ89</accession>
<feature type="region of interest" description="Disordered" evidence="1">
    <location>
        <begin position="102"/>
        <end position="123"/>
    </location>
</feature>
<keyword evidence="3" id="KW-1185">Reference proteome</keyword>
<dbReference type="AlphaFoldDB" id="A0A2R6VZ89"/>
<name>A0A2R6VZ89_MARPO</name>
<organism evidence="2 3">
    <name type="scientific">Marchantia polymorpha</name>
    <name type="common">Common liverwort</name>
    <name type="synonym">Marchantia aquatica</name>
    <dbReference type="NCBI Taxonomy" id="3197"/>
    <lineage>
        <taxon>Eukaryota</taxon>
        <taxon>Viridiplantae</taxon>
        <taxon>Streptophyta</taxon>
        <taxon>Embryophyta</taxon>
        <taxon>Marchantiophyta</taxon>
        <taxon>Marchantiopsida</taxon>
        <taxon>Marchantiidae</taxon>
        <taxon>Marchantiales</taxon>
        <taxon>Marchantiaceae</taxon>
        <taxon>Marchantia</taxon>
    </lineage>
</organism>
<sequence>MELLSKNVALRRPPIHISQRYIAPSTKYVVCTCSLSRIGNLSLFISTKPGAFRPGAGTRSNASFCIRASESDGLGGDAEEVSRDNGDEAFFIQEEGISSDPELRKGITDFSSVPRPSGSGNQLTQEQLQQVVNTLSQSLAVLSSALSEVSSAVRVLSATLSKQQLNSASESLVSAQTASEREIQREADEDRKDEPDALPEQPEPWDATLGSSVPTRNVHETDDAVDADNSVPDYLVEQNRVAHKLAYRLQQSFVQARIEGLGKPFQVAVEEFADTCMEAHSVGIGLKELQLQLILQDGSLTGAFAIRNQRFTNDPIFTETSRIRSLWVRLVYSTLAELEEMEKPQTEERIEEKKISEVDGTDTFVKQVLKLCMETGYNLDRIKLEQSFAGETTSPSIKAMRQNQYLILLVVDKVQKRKQG</sequence>
<feature type="compositionally biased region" description="Polar residues" evidence="1">
    <location>
        <begin position="166"/>
        <end position="178"/>
    </location>
</feature>